<dbReference type="HOGENOM" id="CLU_003818_4_1_1"/>
<sequence length="709" mass="78635">MHASERRYLQEQAREMFYHGYQNYMEHAFPWDELKPLSCEGRRWDRRERGDLDDVLGGYSLTLIDSLDMLAILGDRDEFVRAVKLVIEHVSFDRDVTVSVFESTIRVIGGLVSAHMLASPQHLGIMTADEYNGELLDLAVDLGQRLLPAFDTMTGIPVHRIHLQRGIVNNTPTMTCPAAAGSLLVELSYLSRLSALRMFEDKARNAVVQLWLRRSTLDLLGSSIDVSSGEWIHSHVSIGAGLDSYFEYLLKYHLISGDTMWLEMFNMSYTAVETHINHDDLHIEVDMNYGRQHVRSRRVSALQAFWPGLQVLAGDVSSAIRSHDKLFSLWDKFGAMPELFDLAGSGSVISWARSSPLRPELIESTYHLYQATRDHKYLKIGRKLLQDIQSVSKVPCGYAAVGDIHTLQVEDRMDSYFLSETVKYLYLLFSEDPDVIVPSFPVSTNSTGSNSSRSSNASVLHCGSCRGQESRNATRSLKSSQVVFSTEGHLLMLDSTLFERERGGQSALPHPECENANTLVQSAAASAKAAAMAASQAVAPTTTTRIGISVRVEDVHVMTLVAWPAKFGQQITRETHVELPLLLYSSRIHEGCDRLSKRDAALVRGNLVFVARGTCTFAEKALRMQNAGAAGVIIVNTKVAKSRHPDRKYVVMDDKRGLGKQVHIPVMLSVTPDGAVGNGAGNDKAEQHGTTSEEVDEPVLLAALSPWLH</sequence>
<keyword evidence="4" id="KW-0325">Glycoprotein</keyword>
<evidence type="ECO:0000256" key="1">
    <source>
        <dbReference type="ARBA" id="ARBA00004240"/>
    </source>
</evidence>
<evidence type="ECO:0000313" key="10">
    <source>
        <dbReference type="Proteomes" id="UP000019132"/>
    </source>
</evidence>
<protein>
    <recommendedName>
        <fullName evidence="6">alpha-1,2-Mannosidase</fullName>
        <ecNumber evidence="6">3.2.1.-</ecNumber>
    </recommendedName>
</protein>
<evidence type="ECO:0000256" key="3">
    <source>
        <dbReference type="ARBA" id="ARBA00022824"/>
    </source>
</evidence>
<evidence type="ECO:0000256" key="7">
    <source>
        <dbReference type="SAM" id="MobiDB-lite"/>
    </source>
</evidence>
<dbReference type="GO" id="GO:1904380">
    <property type="term" value="P:endoplasmic reticulum mannose trimming"/>
    <property type="evidence" value="ECO:0007669"/>
    <property type="project" value="InterPro"/>
</dbReference>
<dbReference type="PANTHER" id="PTHR45679:SF2">
    <property type="entry name" value="ER DEGRADATION-ENHANCING ALPHA-MANNOSIDASE-LIKE PROTEIN 3"/>
    <property type="match status" value="1"/>
</dbReference>
<dbReference type="GO" id="GO:0016020">
    <property type="term" value="C:membrane"/>
    <property type="evidence" value="ECO:0007669"/>
    <property type="project" value="InterPro"/>
</dbReference>
<evidence type="ECO:0000256" key="5">
    <source>
        <dbReference type="PIRSR" id="PIRSR601382-1"/>
    </source>
</evidence>
<dbReference type="OMA" id="RRWDRRE"/>
<name>K3W8C9_GLOUD</name>
<dbReference type="InterPro" id="IPR036026">
    <property type="entry name" value="Seven-hairpin_glycosidases"/>
</dbReference>
<evidence type="ECO:0000256" key="2">
    <source>
        <dbReference type="ARBA" id="ARBA00007658"/>
    </source>
</evidence>
<dbReference type="InterPro" id="IPR012341">
    <property type="entry name" value="6hp_glycosidase-like_sf"/>
</dbReference>
<dbReference type="InterPro" id="IPR003137">
    <property type="entry name" value="PA_domain"/>
</dbReference>
<dbReference type="SUPFAM" id="SSF52025">
    <property type="entry name" value="PA domain"/>
    <property type="match status" value="1"/>
</dbReference>
<evidence type="ECO:0000313" key="9">
    <source>
        <dbReference type="EnsemblProtists" id="PYU1_T001220"/>
    </source>
</evidence>
<organism evidence="9 10">
    <name type="scientific">Globisporangium ultimum (strain ATCC 200006 / CBS 805.95 / DAOM BR144)</name>
    <name type="common">Pythium ultimum</name>
    <dbReference type="NCBI Taxonomy" id="431595"/>
    <lineage>
        <taxon>Eukaryota</taxon>
        <taxon>Sar</taxon>
        <taxon>Stramenopiles</taxon>
        <taxon>Oomycota</taxon>
        <taxon>Peronosporomycetes</taxon>
        <taxon>Pythiales</taxon>
        <taxon>Pythiaceae</taxon>
        <taxon>Globisporangium</taxon>
    </lineage>
</organism>
<dbReference type="InterPro" id="IPR044674">
    <property type="entry name" value="EDEM1/2/3"/>
</dbReference>
<dbReference type="STRING" id="431595.K3W8C9"/>
<dbReference type="GO" id="GO:0005509">
    <property type="term" value="F:calcium ion binding"/>
    <property type="evidence" value="ECO:0007669"/>
    <property type="project" value="InterPro"/>
</dbReference>
<dbReference type="Proteomes" id="UP000019132">
    <property type="component" value="Unassembled WGS sequence"/>
</dbReference>
<accession>K3W8C9</accession>
<dbReference type="Gene3D" id="3.50.30.30">
    <property type="match status" value="1"/>
</dbReference>
<keyword evidence="6" id="KW-0378">Hydrolase</keyword>
<feature type="region of interest" description="Disordered" evidence="7">
    <location>
        <begin position="675"/>
        <end position="695"/>
    </location>
</feature>
<comment type="subcellular location">
    <subcellularLocation>
        <location evidence="1">Endoplasmic reticulum</location>
    </subcellularLocation>
</comment>
<feature type="active site" description="Proton donor" evidence="5">
    <location>
        <position position="338"/>
    </location>
</feature>
<reference evidence="9" key="3">
    <citation type="submission" date="2015-02" db="UniProtKB">
        <authorList>
            <consortium name="EnsemblProtists"/>
        </authorList>
    </citation>
    <scope>IDENTIFICATION</scope>
    <source>
        <strain evidence="9">DAOM BR144</strain>
    </source>
</reference>
<evidence type="ECO:0000256" key="6">
    <source>
        <dbReference type="RuleBase" id="RU361193"/>
    </source>
</evidence>
<feature type="active site" evidence="5">
    <location>
        <position position="243"/>
    </location>
</feature>
<dbReference type="GO" id="GO:0005975">
    <property type="term" value="P:carbohydrate metabolic process"/>
    <property type="evidence" value="ECO:0007669"/>
    <property type="project" value="InterPro"/>
</dbReference>
<feature type="active site" description="Proton donor" evidence="5">
    <location>
        <position position="102"/>
    </location>
</feature>
<dbReference type="InParanoid" id="K3W8C9"/>
<dbReference type="InterPro" id="IPR001382">
    <property type="entry name" value="Glyco_hydro_47"/>
</dbReference>
<dbReference type="EMBL" id="GL376626">
    <property type="status" value="NOT_ANNOTATED_CDS"/>
    <property type="molecule type" value="Genomic_DNA"/>
</dbReference>
<reference evidence="10" key="1">
    <citation type="journal article" date="2010" name="Genome Biol.">
        <title>Genome sequence of the necrotrophic plant pathogen Pythium ultimum reveals original pathogenicity mechanisms and effector repertoire.</title>
        <authorList>
            <person name="Levesque C.A."/>
            <person name="Brouwer H."/>
            <person name="Cano L."/>
            <person name="Hamilton J.P."/>
            <person name="Holt C."/>
            <person name="Huitema E."/>
            <person name="Raffaele S."/>
            <person name="Robideau G.P."/>
            <person name="Thines M."/>
            <person name="Win J."/>
            <person name="Zerillo M.M."/>
            <person name="Beakes G.W."/>
            <person name="Boore J.L."/>
            <person name="Busam D."/>
            <person name="Dumas B."/>
            <person name="Ferriera S."/>
            <person name="Fuerstenberg S.I."/>
            <person name="Gachon C.M."/>
            <person name="Gaulin E."/>
            <person name="Govers F."/>
            <person name="Grenville-Briggs L."/>
            <person name="Horner N."/>
            <person name="Hostetler J."/>
            <person name="Jiang R.H."/>
            <person name="Johnson J."/>
            <person name="Krajaejun T."/>
            <person name="Lin H."/>
            <person name="Meijer H.J."/>
            <person name="Moore B."/>
            <person name="Morris P."/>
            <person name="Phuntmart V."/>
            <person name="Puiu D."/>
            <person name="Shetty J."/>
            <person name="Stajich J.E."/>
            <person name="Tripathy S."/>
            <person name="Wawra S."/>
            <person name="van West P."/>
            <person name="Whitty B.R."/>
            <person name="Coutinho P.M."/>
            <person name="Henrissat B."/>
            <person name="Martin F."/>
            <person name="Thomas P.D."/>
            <person name="Tyler B.M."/>
            <person name="De Vries R.P."/>
            <person name="Kamoun S."/>
            <person name="Yandell M."/>
            <person name="Tisserat N."/>
            <person name="Buell C.R."/>
        </authorList>
    </citation>
    <scope>NUCLEOTIDE SEQUENCE</scope>
    <source>
        <strain evidence="10">DAOM:BR144</strain>
    </source>
</reference>
<dbReference type="Gene3D" id="1.50.10.10">
    <property type="match status" value="1"/>
</dbReference>
<keyword evidence="6" id="KW-0326">Glycosidase</keyword>
<dbReference type="GO" id="GO:0004571">
    <property type="term" value="F:mannosyl-oligosaccharide 1,2-alpha-mannosidase activity"/>
    <property type="evidence" value="ECO:0007669"/>
    <property type="project" value="InterPro"/>
</dbReference>
<dbReference type="PRINTS" id="PR00747">
    <property type="entry name" value="GLYHDRLASE47"/>
</dbReference>
<keyword evidence="3" id="KW-0256">Endoplasmic reticulum</keyword>
<evidence type="ECO:0000259" key="8">
    <source>
        <dbReference type="Pfam" id="PF02225"/>
    </source>
</evidence>
<dbReference type="InterPro" id="IPR046450">
    <property type="entry name" value="PA_dom_sf"/>
</dbReference>
<dbReference type="PANTHER" id="PTHR45679">
    <property type="entry name" value="ER DEGRADATION-ENHANCING ALPHA-MANNOSIDASE-LIKE PROTEIN 2"/>
    <property type="match status" value="1"/>
</dbReference>
<reference evidence="10" key="2">
    <citation type="submission" date="2010-04" db="EMBL/GenBank/DDBJ databases">
        <authorList>
            <person name="Buell R."/>
            <person name="Hamilton J."/>
            <person name="Hostetler J."/>
        </authorList>
    </citation>
    <scope>NUCLEOTIDE SEQUENCE [LARGE SCALE GENOMIC DNA]</scope>
    <source>
        <strain evidence="10">DAOM:BR144</strain>
    </source>
</reference>
<evidence type="ECO:0000256" key="4">
    <source>
        <dbReference type="ARBA" id="ARBA00023180"/>
    </source>
</evidence>
<feature type="active site" evidence="5">
    <location>
        <position position="360"/>
    </location>
</feature>
<feature type="domain" description="PA" evidence="8">
    <location>
        <begin position="589"/>
        <end position="645"/>
    </location>
</feature>
<dbReference type="GO" id="GO:0044322">
    <property type="term" value="C:endoplasmic reticulum quality control compartment"/>
    <property type="evidence" value="ECO:0007669"/>
    <property type="project" value="GOC"/>
</dbReference>
<dbReference type="AlphaFoldDB" id="K3W8C9"/>
<dbReference type="Pfam" id="PF01532">
    <property type="entry name" value="Glyco_hydro_47"/>
    <property type="match status" value="1"/>
</dbReference>
<dbReference type="Pfam" id="PF02225">
    <property type="entry name" value="PA"/>
    <property type="match status" value="1"/>
</dbReference>
<keyword evidence="10" id="KW-1185">Reference proteome</keyword>
<dbReference type="SUPFAM" id="SSF48225">
    <property type="entry name" value="Seven-hairpin glycosidases"/>
    <property type="match status" value="1"/>
</dbReference>
<dbReference type="EnsemblProtists" id="PYU1_T001220">
    <property type="protein sequence ID" value="PYU1_T001220"/>
    <property type="gene ID" value="PYU1_G001220"/>
</dbReference>
<dbReference type="EC" id="3.2.1.-" evidence="6"/>
<comment type="similarity">
    <text evidence="2 6">Belongs to the glycosyl hydrolase 47 family.</text>
</comment>
<proteinExistence type="inferred from homology"/>
<dbReference type="VEuPathDB" id="FungiDB:PYU1_G001220"/>
<dbReference type="eggNOG" id="KOG2430">
    <property type="taxonomic scope" value="Eukaryota"/>
</dbReference>